<evidence type="ECO:0000313" key="11">
    <source>
        <dbReference type="EMBL" id="OFI06816.1"/>
    </source>
</evidence>
<keyword evidence="8 10" id="KW-1133">Transmembrane helix</keyword>
<evidence type="ECO:0000256" key="8">
    <source>
        <dbReference type="ARBA" id="ARBA00022989"/>
    </source>
</evidence>
<keyword evidence="11" id="KW-0282">Flagellum</keyword>
<sequence>MSENNEAKQKKPLKIILIVVILLVVIAVGGFFGYKIFISKNKSQPSNMPQNVPVNSVQNQGNANYVLVNPVSAFTYDLDEFLINLADEDGKRYLKTKIVLGYDEKKLLKELDKNKPIIRDSINTVLRSKKVKDFDQKGVDNIKKEILDKINPMFQKGRINNVYFNDILVQ</sequence>
<name>A0A1E8F099_9CLOT</name>
<feature type="transmembrane region" description="Helical" evidence="10">
    <location>
        <begin position="15"/>
        <end position="38"/>
    </location>
</feature>
<evidence type="ECO:0000256" key="4">
    <source>
        <dbReference type="ARBA" id="ARBA00022475"/>
    </source>
</evidence>
<evidence type="ECO:0000256" key="10">
    <source>
        <dbReference type="RuleBase" id="RU364125"/>
    </source>
</evidence>
<evidence type="ECO:0000313" key="12">
    <source>
        <dbReference type="Proteomes" id="UP000175744"/>
    </source>
</evidence>
<keyword evidence="5 10" id="KW-0145">Chemotaxis</keyword>
<dbReference type="GO" id="GO:0071978">
    <property type="term" value="P:bacterial-type flagellum-dependent swarming motility"/>
    <property type="evidence" value="ECO:0007669"/>
    <property type="project" value="TreeGrafter"/>
</dbReference>
<evidence type="ECO:0000256" key="9">
    <source>
        <dbReference type="ARBA" id="ARBA00023136"/>
    </source>
</evidence>
<proteinExistence type="inferred from homology"/>
<evidence type="ECO:0000256" key="1">
    <source>
        <dbReference type="ARBA" id="ARBA00002254"/>
    </source>
</evidence>
<dbReference type="OrthoDB" id="166089at2"/>
<dbReference type="InterPro" id="IPR005503">
    <property type="entry name" value="FliL"/>
</dbReference>
<evidence type="ECO:0000256" key="6">
    <source>
        <dbReference type="ARBA" id="ARBA00022692"/>
    </source>
</evidence>
<comment type="caution">
    <text evidence="11">The sequence shown here is derived from an EMBL/GenBank/DDBJ whole genome shotgun (WGS) entry which is preliminary data.</text>
</comment>
<evidence type="ECO:0000256" key="2">
    <source>
        <dbReference type="ARBA" id="ARBA00004162"/>
    </source>
</evidence>
<dbReference type="EMBL" id="LZFO01000008">
    <property type="protein sequence ID" value="OFI06816.1"/>
    <property type="molecule type" value="Genomic_DNA"/>
</dbReference>
<evidence type="ECO:0000256" key="7">
    <source>
        <dbReference type="ARBA" id="ARBA00022779"/>
    </source>
</evidence>
<dbReference type="Pfam" id="PF03748">
    <property type="entry name" value="FliL"/>
    <property type="match status" value="1"/>
</dbReference>
<keyword evidence="7 10" id="KW-0283">Flagellar rotation</keyword>
<organism evidence="11 12">
    <name type="scientific">Clostridium acetireducens DSM 10703</name>
    <dbReference type="NCBI Taxonomy" id="1121290"/>
    <lineage>
        <taxon>Bacteria</taxon>
        <taxon>Bacillati</taxon>
        <taxon>Bacillota</taxon>
        <taxon>Clostridia</taxon>
        <taxon>Eubacteriales</taxon>
        <taxon>Clostridiaceae</taxon>
        <taxon>Clostridium</taxon>
    </lineage>
</organism>
<keyword evidence="6 10" id="KW-0812">Transmembrane</keyword>
<keyword evidence="11" id="KW-0966">Cell projection</keyword>
<keyword evidence="11" id="KW-0969">Cilium</keyword>
<protein>
    <recommendedName>
        <fullName evidence="10">Flagellar protein FliL</fullName>
    </recommendedName>
</protein>
<comment type="similarity">
    <text evidence="3 10">Belongs to the FliL family.</text>
</comment>
<dbReference type="GO" id="GO:0006935">
    <property type="term" value="P:chemotaxis"/>
    <property type="evidence" value="ECO:0007669"/>
    <property type="project" value="UniProtKB-KW"/>
</dbReference>
<dbReference type="AlphaFoldDB" id="A0A1E8F099"/>
<dbReference type="PANTHER" id="PTHR35091:SF2">
    <property type="entry name" value="FLAGELLAR PROTEIN FLIL"/>
    <property type="match status" value="1"/>
</dbReference>
<keyword evidence="4 10" id="KW-1003">Cell membrane</keyword>
<accession>A0A1E8F099</accession>
<dbReference type="PANTHER" id="PTHR35091">
    <property type="entry name" value="FLAGELLAR PROTEIN FLIL"/>
    <property type="match status" value="1"/>
</dbReference>
<dbReference type="GO" id="GO:0009425">
    <property type="term" value="C:bacterial-type flagellum basal body"/>
    <property type="evidence" value="ECO:0007669"/>
    <property type="project" value="InterPro"/>
</dbReference>
<evidence type="ECO:0000256" key="3">
    <source>
        <dbReference type="ARBA" id="ARBA00008281"/>
    </source>
</evidence>
<dbReference type="RefSeq" id="WP_070109753.1">
    <property type="nucleotide sequence ID" value="NZ_LZFO01000008.1"/>
</dbReference>
<dbReference type="Proteomes" id="UP000175744">
    <property type="component" value="Unassembled WGS sequence"/>
</dbReference>
<keyword evidence="12" id="KW-1185">Reference proteome</keyword>
<comment type="function">
    <text evidence="1 10">Controls the rotational direction of flagella during chemotaxis.</text>
</comment>
<evidence type="ECO:0000256" key="5">
    <source>
        <dbReference type="ARBA" id="ARBA00022500"/>
    </source>
</evidence>
<gene>
    <name evidence="11" type="ORF">CLOACE_07990</name>
</gene>
<comment type="subcellular location">
    <subcellularLocation>
        <location evidence="2">Cell membrane</location>
        <topology evidence="2">Single-pass membrane protein</topology>
    </subcellularLocation>
</comment>
<reference evidence="11 12" key="1">
    <citation type="submission" date="2016-06" db="EMBL/GenBank/DDBJ databases">
        <title>Genome sequence of Clostridium acetireducens DSM 10703.</title>
        <authorList>
            <person name="Poehlein A."/>
            <person name="Fluechter S."/>
            <person name="Duerre P."/>
            <person name="Daniel R."/>
        </authorList>
    </citation>
    <scope>NUCLEOTIDE SEQUENCE [LARGE SCALE GENOMIC DNA]</scope>
    <source>
        <strain evidence="11 12">DSM 10703</strain>
    </source>
</reference>
<dbReference type="STRING" id="1121290.CLAOCE_07990"/>
<dbReference type="GO" id="GO:0005886">
    <property type="term" value="C:plasma membrane"/>
    <property type="evidence" value="ECO:0007669"/>
    <property type="project" value="UniProtKB-SubCell"/>
</dbReference>
<keyword evidence="9 10" id="KW-0472">Membrane</keyword>